<reference evidence="4" key="1">
    <citation type="submission" date="2020-05" db="EMBL/GenBank/DDBJ databases">
        <authorList>
            <person name="Chiriac C."/>
            <person name="Salcher M."/>
            <person name="Ghai R."/>
            <person name="Kavagutti S V."/>
        </authorList>
    </citation>
    <scope>NUCLEOTIDE SEQUENCE</scope>
</reference>
<accession>A0A6J6KPF4</accession>
<dbReference type="EMBL" id="CAESAM010000071">
    <property type="protein sequence ID" value="CAB4341150.1"/>
    <property type="molecule type" value="Genomic_DNA"/>
</dbReference>
<evidence type="ECO:0000313" key="5">
    <source>
        <dbReference type="EMBL" id="CAB4974416.1"/>
    </source>
</evidence>
<dbReference type="EMBL" id="CAFBOH010000024">
    <property type="protein sequence ID" value="CAB4974416.1"/>
    <property type="molecule type" value="Genomic_DNA"/>
</dbReference>
<feature type="compositionally biased region" description="Polar residues" evidence="1">
    <location>
        <begin position="14"/>
        <end position="26"/>
    </location>
</feature>
<gene>
    <name evidence="3" type="ORF">UFOPK1854_00906</name>
    <name evidence="4" type="ORF">UFOPK2252_00390</name>
    <name evidence="5" type="ORF">UFOPK3935_00349</name>
    <name evidence="2" type="ORF">UFOPK4171_00761</name>
</gene>
<dbReference type="AlphaFoldDB" id="A0A6J6KPF4"/>
<dbReference type="EMBL" id="CAEZUT010000117">
    <property type="protein sequence ID" value="CAB4616908.1"/>
    <property type="molecule type" value="Genomic_DNA"/>
</dbReference>
<organism evidence="4">
    <name type="scientific">freshwater metagenome</name>
    <dbReference type="NCBI Taxonomy" id="449393"/>
    <lineage>
        <taxon>unclassified sequences</taxon>
        <taxon>metagenomes</taxon>
        <taxon>ecological metagenomes</taxon>
    </lineage>
</organism>
<evidence type="ECO:0000313" key="2">
    <source>
        <dbReference type="EMBL" id="CAB4341150.1"/>
    </source>
</evidence>
<evidence type="ECO:0000313" key="3">
    <source>
        <dbReference type="EMBL" id="CAB4616908.1"/>
    </source>
</evidence>
<protein>
    <submittedName>
        <fullName evidence="4">Unannotated protein</fullName>
    </submittedName>
</protein>
<feature type="region of interest" description="Disordered" evidence="1">
    <location>
        <begin position="1"/>
        <end position="29"/>
    </location>
</feature>
<sequence>MDSGAKSKTPASDARTTNPSSVTQNLEGLKPFLSNTAPICLPSVKVTHAGPSHGSIKVE</sequence>
<proteinExistence type="predicted"/>
<dbReference type="EMBL" id="CAEZWN010000022">
    <property type="protein sequence ID" value="CAB4651697.1"/>
    <property type="molecule type" value="Genomic_DNA"/>
</dbReference>
<name>A0A6J6KPF4_9ZZZZ</name>
<evidence type="ECO:0000313" key="4">
    <source>
        <dbReference type="EMBL" id="CAB4651697.1"/>
    </source>
</evidence>
<evidence type="ECO:0000256" key="1">
    <source>
        <dbReference type="SAM" id="MobiDB-lite"/>
    </source>
</evidence>